<dbReference type="GeneID" id="24562621"/>
<accession>A0A061D8K5</accession>
<dbReference type="RefSeq" id="XP_012766266.1">
    <property type="nucleotide sequence ID" value="XM_012910812.1"/>
</dbReference>
<evidence type="ECO:0000256" key="1">
    <source>
        <dbReference type="ARBA" id="ARBA00006941"/>
    </source>
</evidence>
<dbReference type="FunFam" id="2.20.25.20:FF:000001">
    <property type="entry name" value="Casein kinase II subunit beta"/>
    <property type="match status" value="1"/>
</dbReference>
<dbReference type="InterPro" id="IPR035991">
    <property type="entry name" value="Casein_kinase_II_beta-like"/>
</dbReference>
<dbReference type="VEuPathDB" id="PiroplasmaDB:BBBOND_0103910"/>
<sequence>MTLPQLQYRYNQPFYKLSTALTSAKRSGTAFAAPTCLPRPPLLAGDVSRLNPVKSYLDTQGLVASSVRALTAPLRSPGFATRDMEEDIDDWQDLSVEDGDAMRWIQWFASLEGHEFLLEVDEAYIRDQFNLCGLKSMKNYDSAMDMILGFAPSEEVFMDTSFLDLYRSATDLYGMIHARFITSPMGLQMMKEKYQQGVFGHCPRVRCQRQNVLPVGFSDTLHNHRIKKYCPRCQEAYIFKYGEAHADIDGAFIGRSFPHIFLLTFPSLIPEDPPMPYTPRIFGFKVHNINSLIQIKLENGEFGRLPLANGKSHDVNNMEDESET</sequence>
<keyword evidence="4" id="KW-1185">Reference proteome</keyword>
<comment type="similarity">
    <text evidence="1 2">Belongs to the casein kinase 2 subunit beta family.</text>
</comment>
<keyword evidence="3" id="KW-0418">Kinase</keyword>
<dbReference type="OrthoDB" id="3971593at2759"/>
<protein>
    <recommendedName>
        <fullName evidence="2">Casein kinase II subunit beta</fullName>
        <shortName evidence="2">CK II beta</shortName>
    </recommendedName>
</protein>
<name>A0A061D8K5_BABBI</name>
<evidence type="ECO:0000313" key="4">
    <source>
        <dbReference type="Proteomes" id="UP000033188"/>
    </source>
</evidence>
<dbReference type="GO" id="GO:0005956">
    <property type="term" value="C:protein kinase CK2 complex"/>
    <property type="evidence" value="ECO:0007669"/>
    <property type="project" value="UniProtKB-UniRule"/>
</dbReference>
<dbReference type="InterPro" id="IPR000704">
    <property type="entry name" value="Casein_kinase_II_reg-sub"/>
</dbReference>
<evidence type="ECO:0000256" key="2">
    <source>
        <dbReference type="RuleBase" id="RU361268"/>
    </source>
</evidence>
<dbReference type="PRINTS" id="PR00472">
    <property type="entry name" value="CASNKINASEII"/>
</dbReference>
<keyword evidence="3" id="KW-0808">Transferase</keyword>
<evidence type="ECO:0000313" key="3">
    <source>
        <dbReference type="EMBL" id="CDR94080.1"/>
    </source>
</evidence>
<dbReference type="Pfam" id="PF01214">
    <property type="entry name" value="CK_II_beta"/>
    <property type="match status" value="1"/>
</dbReference>
<reference evidence="4" key="1">
    <citation type="journal article" date="2014" name="Nucleic Acids Res.">
        <title>The evolutionary dynamics of variant antigen genes in Babesia reveal a history of genomic innovation underlying host-parasite interaction.</title>
        <authorList>
            <person name="Jackson A.P."/>
            <person name="Otto T.D."/>
            <person name="Darby A."/>
            <person name="Ramaprasad A."/>
            <person name="Xia D."/>
            <person name="Echaide I.E."/>
            <person name="Farber M."/>
            <person name="Gahlot S."/>
            <person name="Gamble J."/>
            <person name="Gupta D."/>
            <person name="Gupta Y."/>
            <person name="Jackson L."/>
            <person name="Malandrin L."/>
            <person name="Malas T.B."/>
            <person name="Moussa E."/>
            <person name="Nair M."/>
            <person name="Reid A.J."/>
            <person name="Sanders M."/>
            <person name="Sharma J."/>
            <person name="Tracey A."/>
            <person name="Quail M.A."/>
            <person name="Weir W."/>
            <person name="Wastling J.M."/>
            <person name="Hall N."/>
            <person name="Willadsen P."/>
            <person name="Lingelbach K."/>
            <person name="Shiels B."/>
            <person name="Tait A."/>
            <person name="Berriman M."/>
            <person name="Allred D.R."/>
            <person name="Pain A."/>
        </authorList>
    </citation>
    <scope>NUCLEOTIDE SEQUENCE [LARGE SCALE GENOMIC DNA]</scope>
    <source>
        <strain evidence="4">Bond</strain>
    </source>
</reference>
<dbReference type="KEGG" id="bbig:BBBOND_0103910"/>
<dbReference type="InterPro" id="IPR016149">
    <property type="entry name" value="Casein_kin_II_reg-sub_N"/>
</dbReference>
<proteinExistence type="inferred from homology"/>
<dbReference type="GO" id="GO:0019887">
    <property type="term" value="F:protein kinase regulator activity"/>
    <property type="evidence" value="ECO:0007669"/>
    <property type="project" value="InterPro"/>
</dbReference>
<dbReference type="Gene3D" id="1.10.1820.10">
    <property type="entry name" value="protein kinase ck2 holoenzyme, chain C, domain 1"/>
    <property type="match status" value="1"/>
</dbReference>
<dbReference type="SMART" id="SM01085">
    <property type="entry name" value="CK_II_beta"/>
    <property type="match status" value="1"/>
</dbReference>
<dbReference type="Proteomes" id="UP000033188">
    <property type="component" value="Chromosome 1"/>
</dbReference>
<dbReference type="PANTHER" id="PTHR11740">
    <property type="entry name" value="CASEIN KINASE II SUBUNIT BETA"/>
    <property type="match status" value="1"/>
</dbReference>
<dbReference type="GO" id="GO:0005737">
    <property type="term" value="C:cytoplasm"/>
    <property type="evidence" value="ECO:0007669"/>
    <property type="project" value="TreeGrafter"/>
</dbReference>
<dbReference type="Gene3D" id="2.20.25.20">
    <property type="match status" value="1"/>
</dbReference>
<dbReference type="AlphaFoldDB" id="A0A061D8K5"/>
<organism evidence="3 4">
    <name type="scientific">Babesia bigemina</name>
    <dbReference type="NCBI Taxonomy" id="5866"/>
    <lineage>
        <taxon>Eukaryota</taxon>
        <taxon>Sar</taxon>
        <taxon>Alveolata</taxon>
        <taxon>Apicomplexa</taxon>
        <taxon>Aconoidasida</taxon>
        <taxon>Piroplasmida</taxon>
        <taxon>Babesiidae</taxon>
        <taxon>Babesia</taxon>
    </lineage>
</organism>
<dbReference type="PANTHER" id="PTHR11740:SF0">
    <property type="entry name" value="CASEIN KINASE II SUBUNIT BETA"/>
    <property type="match status" value="1"/>
</dbReference>
<comment type="subunit">
    <text evidence="2">Tetramer of two alpha and two beta subunits.</text>
</comment>
<gene>
    <name evidence="3" type="ORF">BBBOND_0103910</name>
</gene>
<dbReference type="GO" id="GO:0016301">
    <property type="term" value="F:kinase activity"/>
    <property type="evidence" value="ECO:0007669"/>
    <property type="project" value="UniProtKB-KW"/>
</dbReference>
<dbReference type="STRING" id="5866.A0A061D8K5"/>
<dbReference type="EMBL" id="LK391707">
    <property type="protein sequence ID" value="CDR94080.1"/>
    <property type="molecule type" value="Genomic_DNA"/>
</dbReference>
<dbReference type="SUPFAM" id="SSF57798">
    <property type="entry name" value="Casein kinase II beta subunit"/>
    <property type="match status" value="1"/>
</dbReference>